<accession>A0A930L403</accession>
<gene>
    <name evidence="2" type="ORF">HXO64_02470</name>
</gene>
<feature type="transmembrane region" description="Helical" evidence="1">
    <location>
        <begin position="100"/>
        <end position="125"/>
    </location>
</feature>
<organism evidence="2 3">
    <name type="scientific">Rothia mucilaginosa</name>
    <dbReference type="NCBI Taxonomy" id="43675"/>
    <lineage>
        <taxon>Bacteria</taxon>
        <taxon>Bacillati</taxon>
        <taxon>Actinomycetota</taxon>
        <taxon>Actinomycetes</taxon>
        <taxon>Micrococcales</taxon>
        <taxon>Micrococcaceae</taxon>
        <taxon>Rothia</taxon>
    </lineage>
</organism>
<keyword evidence="1" id="KW-1133">Transmembrane helix</keyword>
<evidence type="ECO:0000313" key="2">
    <source>
        <dbReference type="EMBL" id="MBF1663404.1"/>
    </source>
</evidence>
<sequence>MMSEYGSPGLAPHYQQNQPYQPHSNGRPAALIWVTVLTVLVILIGATQSTVSALESNHTSMNSEALVQVTIPALVKIILMDAVTLIALLFLWLRRNWARIVSIILSVLGALGGLFSIFGSVILFNSVDVQALSGAELAHFIFVLVLVNIPAVCQAVIAVLLFTPGMRRYTYAAGPY</sequence>
<comment type="caution">
    <text evidence="2">The sequence shown here is derived from an EMBL/GenBank/DDBJ whole genome shotgun (WGS) entry which is preliminary data.</text>
</comment>
<dbReference type="GeneID" id="61435631"/>
<name>A0A930L403_9MICC</name>
<dbReference type="AlphaFoldDB" id="A0A930L403"/>
<dbReference type="Proteomes" id="UP000756427">
    <property type="component" value="Unassembled WGS sequence"/>
</dbReference>
<reference evidence="2" key="1">
    <citation type="submission" date="2020-04" db="EMBL/GenBank/DDBJ databases">
        <title>Deep metagenomics examines the oral microbiome during advanced dental caries in children, revealing novel taxa and co-occurrences with host molecules.</title>
        <authorList>
            <person name="Baker J.L."/>
            <person name="Morton J.T."/>
            <person name="Dinis M."/>
            <person name="Alvarez R."/>
            <person name="Tran N.C."/>
            <person name="Knight R."/>
            <person name="Edlund A."/>
        </authorList>
    </citation>
    <scope>NUCLEOTIDE SEQUENCE</scope>
    <source>
        <strain evidence="2">JCVI_44_bin.2</strain>
    </source>
</reference>
<feature type="transmembrane region" description="Helical" evidence="1">
    <location>
        <begin position="137"/>
        <end position="162"/>
    </location>
</feature>
<evidence type="ECO:0000256" key="1">
    <source>
        <dbReference type="SAM" id="Phobius"/>
    </source>
</evidence>
<feature type="transmembrane region" description="Helical" evidence="1">
    <location>
        <begin position="30"/>
        <end position="51"/>
    </location>
</feature>
<keyword evidence="1" id="KW-0812">Transmembrane</keyword>
<proteinExistence type="predicted"/>
<evidence type="ECO:0000313" key="3">
    <source>
        <dbReference type="Proteomes" id="UP000756427"/>
    </source>
</evidence>
<feature type="transmembrane region" description="Helical" evidence="1">
    <location>
        <begin position="71"/>
        <end position="93"/>
    </location>
</feature>
<protein>
    <submittedName>
        <fullName evidence="2">Uncharacterized protein</fullName>
    </submittedName>
</protein>
<dbReference type="RefSeq" id="WP_155115022.1">
    <property type="nucleotide sequence ID" value="NZ_CAURGI010000004.1"/>
</dbReference>
<keyword evidence="1" id="KW-0472">Membrane</keyword>
<dbReference type="EMBL" id="JABZXR010000007">
    <property type="protein sequence ID" value="MBF1663404.1"/>
    <property type="molecule type" value="Genomic_DNA"/>
</dbReference>